<reference evidence="1 3" key="2">
    <citation type="journal article" date="2018" name="Plant J.">
        <title>The Physcomitrella patens chromosome-scale assembly reveals moss genome structure and evolution.</title>
        <authorList>
            <person name="Lang D."/>
            <person name="Ullrich K.K."/>
            <person name="Murat F."/>
            <person name="Fuchs J."/>
            <person name="Jenkins J."/>
            <person name="Haas F.B."/>
            <person name="Piednoel M."/>
            <person name="Gundlach H."/>
            <person name="Van Bel M."/>
            <person name="Meyberg R."/>
            <person name="Vives C."/>
            <person name="Morata J."/>
            <person name="Symeonidi A."/>
            <person name="Hiss M."/>
            <person name="Muchero W."/>
            <person name="Kamisugi Y."/>
            <person name="Saleh O."/>
            <person name="Blanc G."/>
            <person name="Decker E.L."/>
            <person name="van Gessel N."/>
            <person name="Grimwood J."/>
            <person name="Hayes R.D."/>
            <person name="Graham S.W."/>
            <person name="Gunter L.E."/>
            <person name="McDaniel S.F."/>
            <person name="Hoernstein S.N.W."/>
            <person name="Larsson A."/>
            <person name="Li F.W."/>
            <person name="Perroud P.F."/>
            <person name="Phillips J."/>
            <person name="Ranjan P."/>
            <person name="Rokshar D.S."/>
            <person name="Rothfels C.J."/>
            <person name="Schneider L."/>
            <person name="Shu S."/>
            <person name="Stevenson D.W."/>
            <person name="Thummler F."/>
            <person name="Tillich M."/>
            <person name="Villarreal Aguilar J.C."/>
            <person name="Widiez T."/>
            <person name="Wong G.K."/>
            <person name="Wymore A."/>
            <person name="Zhang Y."/>
            <person name="Zimmer A.D."/>
            <person name="Quatrano R.S."/>
            <person name="Mayer K.F.X."/>
            <person name="Goodstein D."/>
            <person name="Casacuberta J.M."/>
            <person name="Vandepoele K."/>
            <person name="Reski R."/>
            <person name="Cuming A.C."/>
            <person name="Tuskan G.A."/>
            <person name="Maumus F."/>
            <person name="Salse J."/>
            <person name="Schmutz J."/>
            <person name="Rensing S.A."/>
        </authorList>
    </citation>
    <scope>NUCLEOTIDE SEQUENCE [LARGE SCALE GENOMIC DNA]</scope>
    <source>
        <strain evidence="2 3">cv. Gransden 2004</strain>
    </source>
</reference>
<keyword evidence="3" id="KW-1185">Reference proteome</keyword>
<dbReference type="InParanoid" id="A0A2K1J7G4"/>
<evidence type="ECO:0000313" key="3">
    <source>
        <dbReference type="Proteomes" id="UP000006727"/>
    </source>
</evidence>
<accession>A0A2K1J7G4</accession>
<protein>
    <submittedName>
        <fullName evidence="1 2">Uncharacterized protein</fullName>
    </submittedName>
</protein>
<dbReference type="Proteomes" id="UP000006727">
    <property type="component" value="Chromosome 16"/>
</dbReference>
<dbReference type="AlphaFoldDB" id="A0A2K1J7G4"/>
<dbReference type="PaxDb" id="3218-PP1S341_86V6.1"/>
<gene>
    <name evidence="1" type="ORF">PHYPA_020579</name>
</gene>
<name>A0A2K1J7G4_PHYPA</name>
<sequence length="50" mass="5636">MESFWSPSSYFVFVLSASLPIQKWVSVYVGQCQVACSGAIGRIRFVNNFK</sequence>
<organism evidence="1">
    <name type="scientific">Physcomitrium patens</name>
    <name type="common">Spreading-leaved earth moss</name>
    <name type="synonym">Physcomitrella patens</name>
    <dbReference type="NCBI Taxonomy" id="3218"/>
    <lineage>
        <taxon>Eukaryota</taxon>
        <taxon>Viridiplantae</taxon>
        <taxon>Streptophyta</taxon>
        <taxon>Embryophyta</taxon>
        <taxon>Bryophyta</taxon>
        <taxon>Bryophytina</taxon>
        <taxon>Bryopsida</taxon>
        <taxon>Funariidae</taxon>
        <taxon>Funariales</taxon>
        <taxon>Funariaceae</taxon>
        <taxon>Physcomitrium</taxon>
    </lineage>
</organism>
<reference evidence="2" key="3">
    <citation type="submission" date="2020-12" db="UniProtKB">
        <authorList>
            <consortium name="EnsemblPlants"/>
        </authorList>
    </citation>
    <scope>IDENTIFICATION</scope>
</reference>
<proteinExistence type="predicted"/>
<reference evidence="1 3" key="1">
    <citation type="journal article" date="2008" name="Science">
        <title>The Physcomitrella genome reveals evolutionary insights into the conquest of land by plants.</title>
        <authorList>
            <person name="Rensing S."/>
            <person name="Lang D."/>
            <person name="Zimmer A."/>
            <person name="Terry A."/>
            <person name="Salamov A."/>
            <person name="Shapiro H."/>
            <person name="Nishiyama T."/>
            <person name="Perroud P.-F."/>
            <person name="Lindquist E."/>
            <person name="Kamisugi Y."/>
            <person name="Tanahashi T."/>
            <person name="Sakakibara K."/>
            <person name="Fujita T."/>
            <person name="Oishi K."/>
            <person name="Shin-I T."/>
            <person name="Kuroki Y."/>
            <person name="Toyoda A."/>
            <person name="Suzuki Y."/>
            <person name="Hashimoto A."/>
            <person name="Yamaguchi K."/>
            <person name="Sugano A."/>
            <person name="Kohara Y."/>
            <person name="Fujiyama A."/>
            <person name="Anterola A."/>
            <person name="Aoki S."/>
            <person name="Ashton N."/>
            <person name="Barbazuk W.B."/>
            <person name="Barker E."/>
            <person name="Bennetzen J."/>
            <person name="Bezanilla M."/>
            <person name="Blankenship R."/>
            <person name="Cho S.H."/>
            <person name="Dutcher S."/>
            <person name="Estelle M."/>
            <person name="Fawcett J.A."/>
            <person name="Gundlach H."/>
            <person name="Hanada K."/>
            <person name="Heyl A."/>
            <person name="Hicks K.A."/>
            <person name="Hugh J."/>
            <person name="Lohr M."/>
            <person name="Mayer K."/>
            <person name="Melkozernov A."/>
            <person name="Murata T."/>
            <person name="Nelson D."/>
            <person name="Pils B."/>
            <person name="Prigge M."/>
            <person name="Reiss B."/>
            <person name="Renner T."/>
            <person name="Rombauts S."/>
            <person name="Rushton P."/>
            <person name="Sanderfoot A."/>
            <person name="Schween G."/>
            <person name="Shiu S.-H."/>
            <person name="Stueber K."/>
            <person name="Theodoulou F.L."/>
            <person name="Tu H."/>
            <person name="Van de Peer Y."/>
            <person name="Verrier P.J."/>
            <person name="Waters E."/>
            <person name="Wood A."/>
            <person name="Yang L."/>
            <person name="Cove D."/>
            <person name="Cuming A."/>
            <person name="Hasebe M."/>
            <person name="Lucas S."/>
            <person name="Mishler D.B."/>
            <person name="Reski R."/>
            <person name="Grigoriev I."/>
            <person name="Quatrano R.S."/>
            <person name="Boore J.L."/>
        </authorList>
    </citation>
    <scope>NUCLEOTIDE SEQUENCE [LARGE SCALE GENOMIC DNA]</scope>
    <source>
        <strain evidence="2 3">cv. Gransden 2004</strain>
    </source>
</reference>
<evidence type="ECO:0000313" key="2">
    <source>
        <dbReference type="EnsemblPlants" id="PAC:32985277.CDS.1"/>
    </source>
</evidence>
<dbReference type="EnsemblPlants" id="Pp3c16_6850V3.1">
    <property type="protein sequence ID" value="PAC:32985277.CDS.1"/>
    <property type="gene ID" value="Pp3c16_6850"/>
</dbReference>
<evidence type="ECO:0000313" key="1">
    <source>
        <dbReference type="EMBL" id="PNR37470.1"/>
    </source>
</evidence>
<dbReference type="EMBL" id="ABEU02000016">
    <property type="protein sequence ID" value="PNR37470.1"/>
    <property type="molecule type" value="Genomic_DNA"/>
</dbReference>
<dbReference type="Gramene" id="Pp3c16_6850V3.1">
    <property type="protein sequence ID" value="PAC:32985277.CDS.1"/>
    <property type="gene ID" value="Pp3c16_6850"/>
</dbReference>